<dbReference type="AlphaFoldDB" id="A0A0G4FG92"/>
<proteinExistence type="predicted"/>
<name>A0A0G4FG92_9ALVE</name>
<accession>A0A0G4FG92</accession>
<evidence type="ECO:0000313" key="1">
    <source>
        <dbReference type="EMBL" id="CEM12231.1"/>
    </source>
</evidence>
<gene>
    <name evidence="1" type="ORF">Cvel_16819</name>
</gene>
<dbReference type="EMBL" id="CDMZ01000345">
    <property type="protein sequence ID" value="CEM12231.1"/>
    <property type="molecule type" value="Genomic_DNA"/>
</dbReference>
<protein>
    <submittedName>
        <fullName evidence="1">Uncharacterized protein</fullName>
    </submittedName>
</protein>
<sequence>MASLAGEVNTDDDPVLAPMVRLPLRQVLFNFLDCSTLRCLAASCKSLHKKKLFADRGCFRVEDDTDCQTCSIFRCSHCPLPDHLRCRNKHPDNCTEIVLDGEYSELLSSPYSDPLCNGWCKDKEKCAACGRLQYKCVGSCAQQEVQNLTDDTKWPEEPANECLDCFEGPFCKRHRLECEECGGTVCKSCARDSDRDNLKETLQGRVLCSDCRGQMEECCGCGNPVSDADMAWNCDMCGYSCEDCMRACGACGEEMCPGCAESTDRHGEICMNCQDAREALGDDFELDSDLDSEGSFD</sequence>
<reference evidence="1" key="1">
    <citation type="submission" date="2014-11" db="EMBL/GenBank/DDBJ databases">
        <authorList>
            <person name="Otto D Thomas"/>
            <person name="Naeem Raeece"/>
        </authorList>
    </citation>
    <scope>NUCLEOTIDE SEQUENCE</scope>
</reference>
<dbReference type="VEuPathDB" id="CryptoDB:Cvel_16819"/>
<organism evidence="1">
    <name type="scientific">Chromera velia CCMP2878</name>
    <dbReference type="NCBI Taxonomy" id="1169474"/>
    <lineage>
        <taxon>Eukaryota</taxon>
        <taxon>Sar</taxon>
        <taxon>Alveolata</taxon>
        <taxon>Colpodellida</taxon>
        <taxon>Chromeraceae</taxon>
        <taxon>Chromera</taxon>
    </lineage>
</organism>
<dbReference type="PhylomeDB" id="A0A0G4FG92"/>